<reference evidence="3 4" key="2">
    <citation type="submission" date="2019-08" db="EMBL/GenBank/DDBJ databases">
        <authorList>
            <person name="Henke P."/>
        </authorList>
    </citation>
    <scope>NUCLEOTIDE SEQUENCE [LARGE SCALE GENOMIC DNA]</scope>
    <source>
        <strain evidence="3">Phe10_nw2017</strain>
    </source>
</reference>
<dbReference type="EMBL" id="SRHE01000429">
    <property type="protein sequence ID" value="TWW08983.1"/>
    <property type="molecule type" value="Genomic_DNA"/>
</dbReference>
<protein>
    <submittedName>
        <fullName evidence="3">Prephenate dehydrogenase</fullName>
    </submittedName>
</protein>
<proteinExistence type="predicted"/>
<dbReference type="InterPro" id="IPR046826">
    <property type="entry name" value="PDH_N"/>
</dbReference>
<gene>
    <name evidence="3" type="ORF">E3A20_18880</name>
</gene>
<dbReference type="PANTHER" id="PTHR21363">
    <property type="entry name" value="PREPHENATE DEHYDROGENASE"/>
    <property type="match status" value="1"/>
</dbReference>
<organism evidence="3 4">
    <name type="scientific">Planctomyces bekefii</name>
    <dbReference type="NCBI Taxonomy" id="1653850"/>
    <lineage>
        <taxon>Bacteria</taxon>
        <taxon>Pseudomonadati</taxon>
        <taxon>Planctomycetota</taxon>
        <taxon>Planctomycetia</taxon>
        <taxon>Planctomycetales</taxon>
        <taxon>Planctomycetaceae</taxon>
        <taxon>Planctomyces</taxon>
    </lineage>
</organism>
<dbReference type="Pfam" id="PF20463">
    <property type="entry name" value="PDH_C"/>
    <property type="match status" value="1"/>
</dbReference>
<dbReference type="Proteomes" id="UP000321083">
    <property type="component" value="Unassembled WGS sequence"/>
</dbReference>
<evidence type="ECO:0000313" key="4">
    <source>
        <dbReference type="Proteomes" id="UP000321083"/>
    </source>
</evidence>
<dbReference type="InterPro" id="IPR046825">
    <property type="entry name" value="PDH_C"/>
</dbReference>
<dbReference type="Gene3D" id="1.10.3660.10">
    <property type="entry name" value="6-phosphogluconate dehydrogenase C-terminal like domain"/>
    <property type="match status" value="1"/>
</dbReference>
<dbReference type="GO" id="GO:0004665">
    <property type="term" value="F:prephenate dehydrogenase (NADP+) activity"/>
    <property type="evidence" value="ECO:0007669"/>
    <property type="project" value="InterPro"/>
</dbReference>
<sequence length="278" mass="29763">MQTERTLVIVGVGLIGGSVAAAARKAMPELRIVGIGRSPQRLQAAVDQGLLDAWHLQAAVGQWSDDAFGLVCLPVDQITAAAKQLLQAGCSTVTDAGSVKEPICSLLQNEARFVGSHPIAGSEQSGFEHACADLFRQRVCVVCGDPNQSPSTARTAAFWRQLGMVVRFMNPAEHDRVLARTSHLPHMLASVAAACVSDSELEFTGTGFRDTTRIAAGSAEIWSSILLQNRAGCLNAIAAAGDLLDQFRQAIETGNSQRLTEIWNTAATRRRRLDQTQT</sequence>
<keyword evidence="1" id="KW-0560">Oxidoreductase</keyword>
<dbReference type="SUPFAM" id="SSF48179">
    <property type="entry name" value="6-phosphogluconate dehydrogenase C-terminal domain-like"/>
    <property type="match status" value="1"/>
</dbReference>
<dbReference type="GO" id="GO:0006571">
    <property type="term" value="P:tyrosine biosynthetic process"/>
    <property type="evidence" value="ECO:0007669"/>
    <property type="project" value="InterPro"/>
</dbReference>
<comment type="caution">
    <text evidence="3">The sequence shown here is derived from an EMBL/GenBank/DDBJ whole genome shotgun (WGS) entry which is preliminary data.</text>
</comment>
<evidence type="ECO:0000313" key="3">
    <source>
        <dbReference type="EMBL" id="TWW08983.1"/>
    </source>
</evidence>
<dbReference type="InterPro" id="IPR050812">
    <property type="entry name" value="Preph/Arog_dehydrog"/>
</dbReference>
<dbReference type="InterPro" id="IPR003099">
    <property type="entry name" value="Prephen_DH"/>
</dbReference>
<evidence type="ECO:0000259" key="2">
    <source>
        <dbReference type="PROSITE" id="PS51176"/>
    </source>
</evidence>
<dbReference type="PANTHER" id="PTHR21363:SF0">
    <property type="entry name" value="PREPHENATE DEHYDROGENASE [NADP(+)]"/>
    <property type="match status" value="1"/>
</dbReference>
<dbReference type="SUPFAM" id="SSF51735">
    <property type="entry name" value="NAD(P)-binding Rossmann-fold domains"/>
    <property type="match status" value="1"/>
</dbReference>
<dbReference type="InterPro" id="IPR008927">
    <property type="entry name" value="6-PGluconate_DH-like_C_sf"/>
</dbReference>
<keyword evidence="4" id="KW-1185">Reference proteome</keyword>
<feature type="domain" description="Prephenate/arogenate dehydrogenase" evidence="2">
    <location>
        <begin position="5"/>
        <end position="278"/>
    </location>
</feature>
<dbReference type="GO" id="GO:0070403">
    <property type="term" value="F:NAD+ binding"/>
    <property type="evidence" value="ECO:0007669"/>
    <property type="project" value="InterPro"/>
</dbReference>
<reference evidence="3 4" key="1">
    <citation type="submission" date="2019-08" db="EMBL/GenBank/DDBJ databases">
        <title>100 year-old enigma solved: identification of Planctomyces bekefii, the type genus and species of the phylum Planctomycetes.</title>
        <authorList>
            <person name="Svetlana D.N."/>
            <person name="Overmann J."/>
        </authorList>
    </citation>
    <scope>NUCLEOTIDE SEQUENCE [LARGE SCALE GENOMIC DNA]</scope>
    <source>
        <strain evidence="3">Phe10_nw2017</strain>
    </source>
</reference>
<dbReference type="GO" id="GO:0008977">
    <property type="term" value="F:prephenate dehydrogenase (NAD+) activity"/>
    <property type="evidence" value="ECO:0007669"/>
    <property type="project" value="InterPro"/>
</dbReference>
<dbReference type="Gene3D" id="3.40.50.720">
    <property type="entry name" value="NAD(P)-binding Rossmann-like Domain"/>
    <property type="match status" value="1"/>
</dbReference>
<dbReference type="AlphaFoldDB" id="A0A5C6M456"/>
<evidence type="ECO:0000256" key="1">
    <source>
        <dbReference type="ARBA" id="ARBA00023002"/>
    </source>
</evidence>
<dbReference type="InterPro" id="IPR036291">
    <property type="entry name" value="NAD(P)-bd_dom_sf"/>
</dbReference>
<dbReference type="PROSITE" id="PS51176">
    <property type="entry name" value="PDH_ADH"/>
    <property type="match status" value="1"/>
</dbReference>
<name>A0A5C6M456_9PLAN</name>
<accession>A0A5C6M456</accession>
<dbReference type="Pfam" id="PF02153">
    <property type="entry name" value="PDH_N"/>
    <property type="match status" value="1"/>
</dbReference>